<keyword evidence="3" id="KW-1185">Reference proteome</keyword>
<dbReference type="EMBL" id="MU006218">
    <property type="protein sequence ID" value="KAF2831091.1"/>
    <property type="molecule type" value="Genomic_DNA"/>
</dbReference>
<dbReference type="OrthoDB" id="5946976at2759"/>
<protein>
    <recommendedName>
        <fullName evidence="1">Peptidase S12 Pab87-related C-terminal domain-containing protein</fullName>
    </recommendedName>
</protein>
<dbReference type="Proteomes" id="UP000799424">
    <property type="component" value="Unassembled WGS sequence"/>
</dbReference>
<evidence type="ECO:0000313" key="3">
    <source>
        <dbReference type="Proteomes" id="UP000799424"/>
    </source>
</evidence>
<accession>A0A6A7ACP3</accession>
<name>A0A6A7ACP3_9PLEO</name>
<proteinExistence type="predicted"/>
<dbReference type="Pfam" id="PF11954">
    <property type="entry name" value="DUF3471"/>
    <property type="match status" value="1"/>
</dbReference>
<reference evidence="2" key="1">
    <citation type="journal article" date="2020" name="Stud. Mycol.">
        <title>101 Dothideomycetes genomes: a test case for predicting lifestyles and emergence of pathogens.</title>
        <authorList>
            <person name="Haridas S."/>
            <person name="Albert R."/>
            <person name="Binder M."/>
            <person name="Bloem J."/>
            <person name="Labutti K."/>
            <person name="Salamov A."/>
            <person name="Andreopoulos B."/>
            <person name="Baker S."/>
            <person name="Barry K."/>
            <person name="Bills G."/>
            <person name="Bluhm B."/>
            <person name="Cannon C."/>
            <person name="Castanera R."/>
            <person name="Culley D."/>
            <person name="Daum C."/>
            <person name="Ezra D."/>
            <person name="Gonzalez J."/>
            <person name="Henrissat B."/>
            <person name="Kuo A."/>
            <person name="Liang C."/>
            <person name="Lipzen A."/>
            <person name="Lutzoni F."/>
            <person name="Magnuson J."/>
            <person name="Mondo S."/>
            <person name="Nolan M."/>
            <person name="Ohm R."/>
            <person name="Pangilinan J."/>
            <person name="Park H.-J."/>
            <person name="Ramirez L."/>
            <person name="Alfaro M."/>
            <person name="Sun H."/>
            <person name="Tritt A."/>
            <person name="Yoshinaga Y."/>
            <person name="Zwiers L.-H."/>
            <person name="Turgeon B."/>
            <person name="Goodwin S."/>
            <person name="Spatafora J."/>
            <person name="Crous P."/>
            <person name="Grigoriev I."/>
        </authorList>
    </citation>
    <scope>NUCLEOTIDE SEQUENCE</scope>
    <source>
        <strain evidence="2">CBS 113818</strain>
    </source>
</reference>
<feature type="domain" description="Peptidase S12 Pab87-related C-terminal" evidence="1">
    <location>
        <begin position="13"/>
        <end position="116"/>
    </location>
</feature>
<gene>
    <name evidence="2" type="ORF">CC86DRAFT_401646</name>
</gene>
<organism evidence="2 3">
    <name type="scientific">Ophiobolus disseminans</name>
    <dbReference type="NCBI Taxonomy" id="1469910"/>
    <lineage>
        <taxon>Eukaryota</taxon>
        <taxon>Fungi</taxon>
        <taxon>Dikarya</taxon>
        <taxon>Ascomycota</taxon>
        <taxon>Pezizomycotina</taxon>
        <taxon>Dothideomycetes</taxon>
        <taxon>Pleosporomycetidae</taxon>
        <taxon>Pleosporales</taxon>
        <taxon>Pleosporineae</taxon>
        <taxon>Phaeosphaeriaceae</taxon>
        <taxon>Ophiobolus</taxon>
    </lineage>
</organism>
<evidence type="ECO:0000313" key="2">
    <source>
        <dbReference type="EMBL" id="KAF2831091.1"/>
    </source>
</evidence>
<sequence length="124" mass="15066">MDKVIEQLEHERVSGTNHRPLEEYVGRYKNSIKNWVIEIGVDDSSKLYLRFQGRLDEQYELRHSQYYVFVWNLCYDDTVKRAQYCRPYTFYKFFFELQDDVIASLTWHHDPNVKDGEVFTKRAV</sequence>
<evidence type="ECO:0000259" key="1">
    <source>
        <dbReference type="Pfam" id="PF11954"/>
    </source>
</evidence>
<dbReference type="AlphaFoldDB" id="A0A6A7ACP3"/>
<dbReference type="InterPro" id="IPR021860">
    <property type="entry name" value="Peptidase_S12_Pab87-rel_C"/>
</dbReference>